<dbReference type="STRING" id="913774.A0A0C3HBT2"/>
<reference evidence="8" key="2">
    <citation type="submission" date="2015-01" db="EMBL/GenBank/DDBJ databases">
        <title>Evolutionary Origins and Diversification of the Mycorrhizal Mutualists.</title>
        <authorList>
            <consortium name="DOE Joint Genome Institute"/>
            <consortium name="Mycorrhizal Genomics Consortium"/>
            <person name="Kohler A."/>
            <person name="Kuo A."/>
            <person name="Nagy L.G."/>
            <person name="Floudas D."/>
            <person name="Copeland A."/>
            <person name="Barry K.W."/>
            <person name="Cichocki N."/>
            <person name="Veneault-Fourrey C."/>
            <person name="LaButti K."/>
            <person name="Lindquist E.A."/>
            <person name="Lipzen A."/>
            <person name="Lundell T."/>
            <person name="Morin E."/>
            <person name="Murat C."/>
            <person name="Riley R."/>
            <person name="Ohm R."/>
            <person name="Sun H."/>
            <person name="Tunlid A."/>
            <person name="Henrissat B."/>
            <person name="Grigoriev I.V."/>
            <person name="Hibbett D.S."/>
            <person name="Martin F."/>
        </authorList>
    </citation>
    <scope>NUCLEOTIDE SEQUENCE [LARGE SCALE GENOMIC DNA]</scope>
    <source>
        <strain evidence="8">Zn</strain>
    </source>
</reference>
<reference evidence="7 8" key="1">
    <citation type="submission" date="2014-04" db="EMBL/GenBank/DDBJ databases">
        <authorList>
            <consortium name="DOE Joint Genome Institute"/>
            <person name="Kuo A."/>
            <person name="Martino E."/>
            <person name="Perotto S."/>
            <person name="Kohler A."/>
            <person name="Nagy L.G."/>
            <person name="Floudas D."/>
            <person name="Copeland A."/>
            <person name="Barry K.W."/>
            <person name="Cichocki N."/>
            <person name="Veneault-Fourrey C."/>
            <person name="LaButti K."/>
            <person name="Lindquist E.A."/>
            <person name="Lipzen A."/>
            <person name="Lundell T."/>
            <person name="Morin E."/>
            <person name="Murat C."/>
            <person name="Sun H."/>
            <person name="Tunlid A."/>
            <person name="Henrissat B."/>
            <person name="Grigoriev I.V."/>
            <person name="Hibbett D.S."/>
            <person name="Martin F."/>
            <person name="Nordberg H.P."/>
            <person name="Cantor M.N."/>
            <person name="Hua S.X."/>
        </authorList>
    </citation>
    <scope>NUCLEOTIDE SEQUENCE [LARGE SCALE GENOMIC DNA]</scope>
    <source>
        <strain evidence="7 8">Zn</strain>
    </source>
</reference>
<evidence type="ECO:0000313" key="8">
    <source>
        <dbReference type="Proteomes" id="UP000054321"/>
    </source>
</evidence>
<dbReference type="AlphaFoldDB" id="A0A0C3HBT2"/>
<evidence type="ECO:0000256" key="3">
    <source>
        <dbReference type="ARBA" id="ARBA00022630"/>
    </source>
</evidence>
<keyword evidence="4" id="KW-0274">FAD</keyword>
<evidence type="ECO:0000256" key="4">
    <source>
        <dbReference type="ARBA" id="ARBA00022827"/>
    </source>
</evidence>
<dbReference type="HOGENOM" id="CLU_034311_1_0_1"/>
<evidence type="ECO:0000313" key="7">
    <source>
        <dbReference type="EMBL" id="KIN00625.1"/>
    </source>
</evidence>
<dbReference type="PANTHER" id="PTHR11530:SF16">
    <property type="entry name" value="D-AMINO ACID OXIDASE (AFU_ORTHOLOGUE AFUA_5G11290)"/>
    <property type="match status" value="1"/>
</dbReference>
<dbReference type="InterPro" id="IPR006076">
    <property type="entry name" value="FAD-dep_OxRdtase"/>
</dbReference>
<evidence type="ECO:0000256" key="1">
    <source>
        <dbReference type="ARBA" id="ARBA00001974"/>
    </source>
</evidence>
<dbReference type="GO" id="GO:0019478">
    <property type="term" value="P:D-amino acid catabolic process"/>
    <property type="evidence" value="ECO:0007669"/>
    <property type="project" value="TreeGrafter"/>
</dbReference>
<accession>A0A0C3HBT2</accession>
<dbReference type="InParanoid" id="A0A0C3HBT2"/>
<feature type="domain" description="FAD dependent oxidoreductase" evidence="6">
    <location>
        <begin position="8"/>
        <end position="395"/>
    </location>
</feature>
<keyword evidence="3" id="KW-0285">Flavoprotein</keyword>
<dbReference type="PROSITE" id="PS51257">
    <property type="entry name" value="PROKAR_LIPOPROTEIN"/>
    <property type="match status" value="1"/>
</dbReference>
<evidence type="ECO:0000256" key="2">
    <source>
        <dbReference type="ARBA" id="ARBA00006730"/>
    </source>
</evidence>
<gene>
    <name evidence="7" type="ORF">OIDMADRAFT_180823</name>
</gene>
<dbReference type="GO" id="GO:0005737">
    <property type="term" value="C:cytoplasm"/>
    <property type="evidence" value="ECO:0007669"/>
    <property type="project" value="TreeGrafter"/>
</dbReference>
<dbReference type="Pfam" id="PF01266">
    <property type="entry name" value="DAO"/>
    <property type="match status" value="1"/>
</dbReference>
<keyword evidence="5" id="KW-0560">Oxidoreductase</keyword>
<dbReference type="SUPFAM" id="SSF51971">
    <property type="entry name" value="Nucleotide-binding domain"/>
    <property type="match status" value="1"/>
</dbReference>
<dbReference type="EMBL" id="KN832877">
    <property type="protein sequence ID" value="KIN00625.1"/>
    <property type="molecule type" value="Genomic_DNA"/>
</dbReference>
<dbReference type="OrthoDB" id="2015447at2759"/>
<name>A0A0C3HBT2_OIDMZ</name>
<dbReference type="GO" id="GO:0071949">
    <property type="term" value="F:FAD binding"/>
    <property type="evidence" value="ECO:0007669"/>
    <property type="project" value="InterPro"/>
</dbReference>
<comment type="cofactor">
    <cofactor evidence="1">
        <name>FAD</name>
        <dbReference type="ChEBI" id="CHEBI:57692"/>
    </cofactor>
</comment>
<protein>
    <recommendedName>
        <fullName evidence="6">FAD dependent oxidoreductase domain-containing protein</fullName>
    </recommendedName>
</protein>
<keyword evidence="8" id="KW-1185">Reference proteome</keyword>
<proteinExistence type="inferred from homology"/>
<dbReference type="Proteomes" id="UP000054321">
    <property type="component" value="Unassembled WGS sequence"/>
</dbReference>
<dbReference type="GO" id="GO:0003884">
    <property type="term" value="F:D-amino-acid oxidase activity"/>
    <property type="evidence" value="ECO:0007669"/>
    <property type="project" value="InterPro"/>
</dbReference>
<evidence type="ECO:0000259" key="6">
    <source>
        <dbReference type="Pfam" id="PF01266"/>
    </source>
</evidence>
<evidence type="ECO:0000256" key="5">
    <source>
        <dbReference type="ARBA" id="ARBA00023002"/>
    </source>
</evidence>
<dbReference type="PANTHER" id="PTHR11530">
    <property type="entry name" value="D-AMINO ACID OXIDASE"/>
    <property type="match status" value="1"/>
</dbReference>
<sequence length="400" mass="44247">MSSETKHIAILGAGITGLQTAYALLSCPDTSDHKITLIANNIPEGGTWNYKPLHYSPNTSEFAGGHWRSYATTSDNDIKIREWDTKTYNAWSKLLIGNEGDSETYEERVAKTGLAFKEMQLFWGRESAETEGHDGRGIWWNGIVRDFSIIDVKSPKEGAIVPPGAIFGVKFETICFHPKRYLFYLLEEVKKLGGNIIKASVDAKNELGGVVRDAKRIILDNQAGSEELLVFINCAGNEAKNFLGEKESTKFNSIISQFIVVKGEAERCAFYQDFARNWETSYVNPRPGSSTSVIGGCKIDKNTNWDQSVAGNMNRTIKRRINMWGIANEVAPEDDEGNGKGKPIGFQVSVIHERQGGPRVAKESRQVEGVSVVHAYGHNWAGYTNSVGSAEKVVEIVCNL</sequence>
<dbReference type="Gene3D" id="3.30.9.10">
    <property type="entry name" value="D-Amino Acid Oxidase, subunit A, domain 2"/>
    <property type="match status" value="1"/>
</dbReference>
<dbReference type="Gene3D" id="3.40.50.720">
    <property type="entry name" value="NAD(P)-binding Rossmann-like Domain"/>
    <property type="match status" value="1"/>
</dbReference>
<dbReference type="InterPro" id="IPR023209">
    <property type="entry name" value="DAO"/>
</dbReference>
<comment type="similarity">
    <text evidence="2">Belongs to the DAMOX/DASOX family.</text>
</comment>
<organism evidence="7 8">
    <name type="scientific">Oidiodendron maius (strain Zn)</name>
    <dbReference type="NCBI Taxonomy" id="913774"/>
    <lineage>
        <taxon>Eukaryota</taxon>
        <taxon>Fungi</taxon>
        <taxon>Dikarya</taxon>
        <taxon>Ascomycota</taxon>
        <taxon>Pezizomycotina</taxon>
        <taxon>Leotiomycetes</taxon>
        <taxon>Leotiomycetes incertae sedis</taxon>
        <taxon>Myxotrichaceae</taxon>
        <taxon>Oidiodendron</taxon>
    </lineage>
</organism>